<keyword evidence="2" id="KW-0784">Thiamine biosynthesis</keyword>
<name>A0A382CKD6_9ZZZZ</name>
<dbReference type="Gene3D" id="3.20.20.70">
    <property type="entry name" value="Aldolase class I"/>
    <property type="match status" value="1"/>
</dbReference>
<dbReference type="GO" id="GO:0009228">
    <property type="term" value="P:thiamine biosynthetic process"/>
    <property type="evidence" value="ECO:0007669"/>
    <property type="project" value="UniProtKB-KW"/>
</dbReference>
<evidence type="ECO:0000259" key="3">
    <source>
        <dbReference type="Pfam" id="PF02581"/>
    </source>
</evidence>
<evidence type="ECO:0000256" key="2">
    <source>
        <dbReference type="ARBA" id="ARBA00022977"/>
    </source>
</evidence>
<dbReference type="InterPro" id="IPR036206">
    <property type="entry name" value="ThiamineP_synth_sf"/>
</dbReference>
<dbReference type="InterPro" id="IPR022998">
    <property type="entry name" value="ThiamineP_synth_TenI"/>
</dbReference>
<dbReference type="GO" id="GO:0004789">
    <property type="term" value="F:thiamine-phosphate diphosphorylase activity"/>
    <property type="evidence" value="ECO:0007669"/>
    <property type="project" value="TreeGrafter"/>
</dbReference>
<dbReference type="SUPFAM" id="SSF51391">
    <property type="entry name" value="Thiamin phosphate synthase"/>
    <property type="match status" value="1"/>
</dbReference>
<organism evidence="4">
    <name type="scientific">marine metagenome</name>
    <dbReference type="NCBI Taxonomy" id="408172"/>
    <lineage>
        <taxon>unclassified sequences</taxon>
        <taxon>metagenomes</taxon>
        <taxon>ecological metagenomes</taxon>
    </lineage>
</organism>
<evidence type="ECO:0000256" key="1">
    <source>
        <dbReference type="ARBA" id="ARBA00004948"/>
    </source>
</evidence>
<dbReference type="InterPro" id="IPR013785">
    <property type="entry name" value="Aldolase_TIM"/>
</dbReference>
<reference evidence="4" key="1">
    <citation type="submission" date="2018-05" db="EMBL/GenBank/DDBJ databases">
        <authorList>
            <person name="Lanie J.A."/>
            <person name="Ng W.-L."/>
            <person name="Kazmierczak K.M."/>
            <person name="Andrzejewski T.M."/>
            <person name="Davidsen T.M."/>
            <person name="Wayne K.J."/>
            <person name="Tettelin H."/>
            <person name="Glass J.I."/>
            <person name="Rusch D."/>
            <person name="Podicherti R."/>
            <person name="Tsui H.-C.T."/>
            <person name="Winkler M.E."/>
        </authorList>
    </citation>
    <scope>NUCLEOTIDE SEQUENCE</scope>
</reference>
<dbReference type="AlphaFoldDB" id="A0A382CKD6"/>
<dbReference type="Pfam" id="PF02581">
    <property type="entry name" value="TMP-TENI"/>
    <property type="match status" value="1"/>
</dbReference>
<dbReference type="PANTHER" id="PTHR20857">
    <property type="entry name" value="THIAMINE-PHOSPHATE PYROPHOSPHORYLASE"/>
    <property type="match status" value="1"/>
</dbReference>
<comment type="pathway">
    <text evidence="1">Cofactor biosynthesis; thiamine diphosphate biosynthesis.</text>
</comment>
<dbReference type="EMBL" id="UINC01034643">
    <property type="protein sequence ID" value="SVB25803.1"/>
    <property type="molecule type" value="Genomic_DNA"/>
</dbReference>
<feature type="domain" description="Thiamine phosphate synthase/TenI" evidence="3">
    <location>
        <begin position="1"/>
        <end position="130"/>
    </location>
</feature>
<sequence>MCKKYKVKYIINDDPLLAKEINADGCHLGQTDMNIVLARKVLKKHIIGITCHNSKKLIKKAIKNKASYIALGAFFSTKTKRTKYKASIKVLNWAKKTTNIPIVAIGGIKLNNYKKLLLNKANFLAISSYIWNNKKYKPIEAIRKLK</sequence>
<evidence type="ECO:0000313" key="4">
    <source>
        <dbReference type="EMBL" id="SVB25803.1"/>
    </source>
</evidence>
<gene>
    <name evidence="4" type="ORF">METZ01_LOCUS178657</name>
</gene>
<dbReference type="GO" id="GO:0005737">
    <property type="term" value="C:cytoplasm"/>
    <property type="evidence" value="ECO:0007669"/>
    <property type="project" value="TreeGrafter"/>
</dbReference>
<dbReference type="CDD" id="cd00564">
    <property type="entry name" value="TMP_TenI"/>
    <property type="match status" value="1"/>
</dbReference>
<protein>
    <recommendedName>
        <fullName evidence="3">Thiamine phosphate synthase/TenI domain-containing protein</fullName>
    </recommendedName>
</protein>
<accession>A0A382CKD6</accession>
<proteinExistence type="predicted"/>
<dbReference type="PANTHER" id="PTHR20857:SF15">
    <property type="entry name" value="THIAMINE-PHOSPHATE SYNTHASE"/>
    <property type="match status" value="1"/>
</dbReference>